<evidence type="ECO:0000313" key="4">
    <source>
        <dbReference type="Proteomes" id="UP000631114"/>
    </source>
</evidence>
<dbReference type="CDD" id="cd00371">
    <property type="entry name" value="HMA"/>
    <property type="match status" value="2"/>
</dbReference>
<accession>A0A835H6S1</accession>
<feature type="compositionally biased region" description="Basic and acidic residues" evidence="1">
    <location>
        <begin position="86"/>
        <end position="103"/>
    </location>
</feature>
<dbReference type="SUPFAM" id="SSF55008">
    <property type="entry name" value="HMA, heavy metal-associated domain"/>
    <property type="match status" value="2"/>
</dbReference>
<organism evidence="3 4">
    <name type="scientific">Coptis chinensis</name>
    <dbReference type="NCBI Taxonomy" id="261450"/>
    <lineage>
        <taxon>Eukaryota</taxon>
        <taxon>Viridiplantae</taxon>
        <taxon>Streptophyta</taxon>
        <taxon>Embryophyta</taxon>
        <taxon>Tracheophyta</taxon>
        <taxon>Spermatophyta</taxon>
        <taxon>Magnoliopsida</taxon>
        <taxon>Ranunculales</taxon>
        <taxon>Ranunculaceae</taxon>
        <taxon>Coptidoideae</taxon>
        <taxon>Coptis</taxon>
    </lineage>
</organism>
<keyword evidence="4" id="KW-1185">Reference proteome</keyword>
<evidence type="ECO:0000313" key="3">
    <source>
        <dbReference type="EMBL" id="KAF9594286.1"/>
    </source>
</evidence>
<dbReference type="Proteomes" id="UP000631114">
    <property type="component" value="Unassembled WGS sequence"/>
</dbReference>
<dbReference type="PROSITE" id="PS50846">
    <property type="entry name" value="HMA_2"/>
    <property type="match status" value="2"/>
</dbReference>
<feature type="region of interest" description="Disordered" evidence="1">
    <location>
        <begin position="42"/>
        <end position="104"/>
    </location>
</feature>
<feature type="domain" description="HMA" evidence="2">
    <location>
        <begin position="105"/>
        <end position="168"/>
    </location>
</feature>
<feature type="region of interest" description="Disordered" evidence="1">
    <location>
        <begin position="170"/>
        <end position="219"/>
    </location>
</feature>
<dbReference type="PANTHER" id="PTHR46413:SF1">
    <property type="entry name" value="HEAVY METAL-ASSOCIATED ISOPRENYLATED PLANT PROTEIN 6"/>
    <property type="match status" value="1"/>
</dbReference>
<dbReference type="InterPro" id="IPR036163">
    <property type="entry name" value="HMA_dom_sf"/>
</dbReference>
<dbReference type="Gene3D" id="3.30.70.100">
    <property type="match status" value="2"/>
</dbReference>
<gene>
    <name evidence="3" type="ORF">IFM89_028943</name>
</gene>
<dbReference type="OrthoDB" id="689350at2759"/>
<comment type="caution">
    <text evidence="3">The sequence shown here is derived from an EMBL/GenBank/DDBJ whole genome shotgun (WGS) entry which is preliminary data.</text>
</comment>
<evidence type="ECO:0000259" key="2">
    <source>
        <dbReference type="PROSITE" id="PS50846"/>
    </source>
</evidence>
<sequence length="264" mass="29094">MGEKEGEKKQEGGGSITIVYKVDMHCDGCAKKIKKSVKKYDGVETVEGDSSTNKLTVKGKVDPTKLRERIEHKTHKKVELISPQPKKQEGGEKKDGDEKKKEPSVQTVVLKIRLHCDGCTQRIRKIISKFKGVYDVAIDSQKDLVTVKGIMDMKALQPYLKEKLKRSVDIVPPKKEEGDKKEGGGDKKEAGGGDKKDEGDKKEAGGKGDGGKKEGGKMEGNKLEYYGQGNEHGYGYNYGNGFVVEYVHAPQIFSDENPNACSIM</sequence>
<feature type="compositionally biased region" description="Basic and acidic residues" evidence="1">
    <location>
        <begin position="59"/>
        <end position="71"/>
    </location>
</feature>
<dbReference type="Pfam" id="PF00403">
    <property type="entry name" value="HMA"/>
    <property type="match status" value="2"/>
</dbReference>
<evidence type="ECO:0000256" key="1">
    <source>
        <dbReference type="SAM" id="MobiDB-lite"/>
    </source>
</evidence>
<dbReference type="PANTHER" id="PTHR46413">
    <property type="entry name" value="HEAVY METAL-ASSOCIATED ISOPRENYLATED PLANT PROTEIN 6"/>
    <property type="match status" value="1"/>
</dbReference>
<dbReference type="GO" id="GO:0046872">
    <property type="term" value="F:metal ion binding"/>
    <property type="evidence" value="ECO:0007669"/>
    <property type="project" value="InterPro"/>
</dbReference>
<dbReference type="InterPro" id="IPR006121">
    <property type="entry name" value="HMA_dom"/>
</dbReference>
<name>A0A835H6S1_9MAGN</name>
<feature type="domain" description="HMA" evidence="2">
    <location>
        <begin position="15"/>
        <end position="78"/>
    </location>
</feature>
<dbReference type="AlphaFoldDB" id="A0A835H6S1"/>
<reference evidence="3 4" key="1">
    <citation type="submission" date="2020-10" db="EMBL/GenBank/DDBJ databases">
        <title>The Coptis chinensis genome and diversification of protoberbering-type alkaloids.</title>
        <authorList>
            <person name="Wang B."/>
            <person name="Shu S."/>
            <person name="Song C."/>
            <person name="Liu Y."/>
        </authorList>
    </citation>
    <scope>NUCLEOTIDE SEQUENCE [LARGE SCALE GENOMIC DNA]</scope>
    <source>
        <strain evidence="3">HL-2020</strain>
        <tissue evidence="3">Leaf</tissue>
    </source>
</reference>
<protein>
    <recommendedName>
        <fullName evidence="2">HMA domain-containing protein</fullName>
    </recommendedName>
</protein>
<dbReference type="EMBL" id="JADFTS010000008">
    <property type="protein sequence ID" value="KAF9594286.1"/>
    <property type="molecule type" value="Genomic_DNA"/>
</dbReference>
<dbReference type="InterPro" id="IPR044594">
    <property type="entry name" value="HIPP01/3/5/6"/>
</dbReference>
<proteinExistence type="predicted"/>